<proteinExistence type="inferred from homology"/>
<evidence type="ECO:0000256" key="11">
    <source>
        <dbReference type="ARBA" id="ARBA00023152"/>
    </source>
</evidence>
<dbReference type="NCBIfam" id="TIGR01064">
    <property type="entry name" value="pyruv_kin"/>
    <property type="match status" value="1"/>
</dbReference>
<dbReference type="InterPro" id="IPR018209">
    <property type="entry name" value="Pyrv_Knase_AS"/>
</dbReference>
<keyword evidence="12" id="KW-0670">Pyruvate</keyword>
<sequence length="546" mass="59994">QSPSTRDCAREGKQRDEKGRGLKKEKREGNMSSVSYSQSKAMEAAPTHIEHLTRLTTDTTVCKMRKTSIIGTIGPSCDTVELIREMILNGMNIARVNMSHGDREAHKRRIRMIKEAREAHPEHYVAIALDTKGPEIRTGPVKDEVPVHVMEHQGYTVSVDTTGTKYCEDGQLYLDYPLIIEQLAIGKDLFIDDGVICLRVLSKDEDSLHCECITGGELGSHKGVNLPSVRVQLPILSERDKEDLILGVEEHVDMVFASYIRNRREVETVKFEISDSAKPIAVIAKIENQDSLTNIDEIIDAADGVVIARGPLGVETPSAKVAIVQKIIVSKCNRNCKPAIIATQMLESMTQNPRATRAECSDVANAVLDGADCLMLSAETALGKFPVGAVTVMNNICAEAETAYYQRWLLQDLRRQKGTLSKLETMALAAATAVTCMGASAIVMITTSGKSAQTFAQYRPPVPIVALCSSKAIARRMHLYRGVLPLYCPETKVGPKMDVIEHALETGLEQCKLRGFVHTGDPVVLITGWPNDVLSIHSMMQIVYAK</sequence>
<dbReference type="InterPro" id="IPR015795">
    <property type="entry name" value="Pyrv_Knase_C"/>
</dbReference>
<dbReference type="InterPro" id="IPR011037">
    <property type="entry name" value="Pyrv_Knase-like_insert_dom_sf"/>
</dbReference>
<feature type="non-terminal residue" evidence="18">
    <location>
        <position position="1"/>
    </location>
</feature>
<comment type="catalytic activity">
    <reaction evidence="13">
        <text>pyruvate + ATP = phosphoenolpyruvate + ADP + H(+)</text>
        <dbReference type="Rhea" id="RHEA:18157"/>
        <dbReference type="ChEBI" id="CHEBI:15361"/>
        <dbReference type="ChEBI" id="CHEBI:15378"/>
        <dbReference type="ChEBI" id="CHEBI:30616"/>
        <dbReference type="ChEBI" id="CHEBI:58702"/>
        <dbReference type="ChEBI" id="CHEBI:456216"/>
        <dbReference type="EC" id="2.7.1.40"/>
    </reaction>
    <physiologicalReaction direction="right-to-left" evidence="13">
        <dbReference type="Rhea" id="RHEA:18159"/>
    </physiologicalReaction>
</comment>
<feature type="domain" description="Pyruvate kinase C-terminal" evidence="17">
    <location>
        <begin position="424"/>
        <end position="542"/>
    </location>
</feature>
<dbReference type="EC" id="2.7.1.40" evidence="4 14"/>
<dbReference type="Pfam" id="PF00224">
    <property type="entry name" value="PK"/>
    <property type="match status" value="1"/>
</dbReference>
<dbReference type="InterPro" id="IPR040442">
    <property type="entry name" value="Pyrv_kinase-like_dom_sf"/>
</dbReference>
<protein>
    <recommendedName>
        <fullName evidence="4 14">Pyruvate kinase</fullName>
        <ecNumber evidence="4 14">2.7.1.40</ecNumber>
    </recommendedName>
</protein>
<feature type="domain" description="Pyruvate kinase barrel" evidence="16">
    <location>
        <begin position="64"/>
        <end position="390"/>
    </location>
</feature>
<comment type="caution">
    <text evidence="18">The sequence shown here is derived from an EMBL/GenBank/DDBJ whole genome shotgun (WGS) entry which is preliminary data.</text>
</comment>
<keyword evidence="11 14" id="KW-0324">Glycolysis</keyword>
<evidence type="ECO:0000256" key="14">
    <source>
        <dbReference type="RuleBase" id="RU000504"/>
    </source>
</evidence>
<feature type="compositionally biased region" description="Basic and acidic residues" evidence="15">
    <location>
        <begin position="7"/>
        <end position="29"/>
    </location>
</feature>
<evidence type="ECO:0000256" key="2">
    <source>
        <dbReference type="ARBA" id="ARBA00004997"/>
    </source>
</evidence>
<dbReference type="GO" id="GO:0016301">
    <property type="term" value="F:kinase activity"/>
    <property type="evidence" value="ECO:0007669"/>
    <property type="project" value="UniProtKB-KW"/>
</dbReference>
<evidence type="ECO:0000256" key="4">
    <source>
        <dbReference type="ARBA" id="ARBA00012142"/>
    </source>
</evidence>
<dbReference type="GO" id="GO:0004743">
    <property type="term" value="F:pyruvate kinase activity"/>
    <property type="evidence" value="ECO:0007669"/>
    <property type="project" value="UniProtKB-EC"/>
</dbReference>
<evidence type="ECO:0000256" key="10">
    <source>
        <dbReference type="ARBA" id="ARBA00022842"/>
    </source>
</evidence>
<evidence type="ECO:0000256" key="15">
    <source>
        <dbReference type="SAM" id="MobiDB-lite"/>
    </source>
</evidence>
<keyword evidence="6" id="KW-0479">Metal-binding</keyword>
<dbReference type="PRINTS" id="PR01050">
    <property type="entry name" value="PYRUVTKNASE"/>
</dbReference>
<dbReference type="EMBL" id="BTRK01000006">
    <property type="protein sequence ID" value="GMR58576.1"/>
    <property type="molecule type" value="Genomic_DNA"/>
</dbReference>
<dbReference type="NCBIfam" id="NF004491">
    <property type="entry name" value="PRK05826.1"/>
    <property type="match status" value="1"/>
</dbReference>
<dbReference type="PROSITE" id="PS00110">
    <property type="entry name" value="PYRUVATE_KINASE"/>
    <property type="match status" value="1"/>
</dbReference>
<dbReference type="GO" id="GO:0000287">
    <property type="term" value="F:magnesium ion binding"/>
    <property type="evidence" value="ECO:0007669"/>
    <property type="project" value="InterPro"/>
</dbReference>
<keyword evidence="19" id="KW-1185">Reference proteome</keyword>
<dbReference type="SUPFAM" id="SSF50800">
    <property type="entry name" value="PK beta-barrel domain-like"/>
    <property type="match status" value="1"/>
</dbReference>
<dbReference type="Pfam" id="PF02887">
    <property type="entry name" value="PK_C"/>
    <property type="match status" value="1"/>
</dbReference>
<evidence type="ECO:0000256" key="12">
    <source>
        <dbReference type="ARBA" id="ARBA00023317"/>
    </source>
</evidence>
<dbReference type="PANTHER" id="PTHR11817">
    <property type="entry name" value="PYRUVATE KINASE"/>
    <property type="match status" value="1"/>
</dbReference>
<evidence type="ECO:0000256" key="1">
    <source>
        <dbReference type="ARBA" id="ARBA00001958"/>
    </source>
</evidence>
<comment type="pathway">
    <text evidence="2 14">Carbohydrate degradation; glycolysis; pyruvate from D-glyceraldehyde 3-phosphate: step 5/5.</text>
</comment>
<evidence type="ECO:0000256" key="13">
    <source>
        <dbReference type="ARBA" id="ARBA00048967"/>
    </source>
</evidence>
<keyword evidence="5 14" id="KW-0808">Transferase</keyword>
<gene>
    <name evidence="18" type="ORF">PMAYCL1PPCAC_28771</name>
</gene>
<dbReference type="InterPro" id="IPR015813">
    <property type="entry name" value="Pyrv/PenolPyrv_kinase-like_dom"/>
</dbReference>
<dbReference type="SUPFAM" id="SSF52935">
    <property type="entry name" value="PK C-terminal domain-like"/>
    <property type="match status" value="1"/>
</dbReference>
<keyword evidence="8 14" id="KW-0418">Kinase</keyword>
<dbReference type="GO" id="GO:0005524">
    <property type="term" value="F:ATP binding"/>
    <property type="evidence" value="ECO:0007669"/>
    <property type="project" value="UniProtKB-KW"/>
</dbReference>
<comment type="similarity">
    <text evidence="3 14">Belongs to the pyruvate kinase family.</text>
</comment>
<keyword evidence="9" id="KW-0067">ATP-binding</keyword>
<dbReference type="Gene3D" id="3.40.1380.20">
    <property type="entry name" value="Pyruvate kinase, C-terminal domain"/>
    <property type="match status" value="1"/>
</dbReference>
<dbReference type="GO" id="GO:0030955">
    <property type="term" value="F:potassium ion binding"/>
    <property type="evidence" value="ECO:0007669"/>
    <property type="project" value="InterPro"/>
</dbReference>
<dbReference type="InterPro" id="IPR015793">
    <property type="entry name" value="Pyrv_Knase_brl"/>
</dbReference>
<name>A0AAN5IDG0_9BILA</name>
<evidence type="ECO:0000256" key="8">
    <source>
        <dbReference type="ARBA" id="ARBA00022777"/>
    </source>
</evidence>
<evidence type="ECO:0000256" key="5">
    <source>
        <dbReference type="ARBA" id="ARBA00022679"/>
    </source>
</evidence>
<evidence type="ECO:0000256" key="6">
    <source>
        <dbReference type="ARBA" id="ARBA00022723"/>
    </source>
</evidence>
<dbReference type="InterPro" id="IPR036918">
    <property type="entry name" value="Pyrv_Knase_C_sf"/>
</dbReference>
<comment type="cofactor">
    <cofactor evidence="1">
        <name>K(+)</name>
        <dbReference type="ChEBI" id="CHEBI:29103"/>
    </cofactor>
</comment>
<dbReference type="Gene3D" id="2.40.33.10">
    <property type="entry name" value="PK beta-barrel domain-like"/>
    <property type="match status" value="1"/>
</dbReference>
<evidence type="ECO:0000259" key="17">
    <source>
        <dbReference type="Pfam" id="PF02887"/>
    </source>
</evidence>
<accession>A0AAN5IDG0</accession>
<keyword evidence="10 14" id="KW-0460">Magnesium</keyword>
<evidence type="ECO:0000313" key="18">
    <source>
        <dbReference type="EMBL" id="GMR58576.1"/>
    </source>
</evidence>
<dbReference type="InterPro" id="IPR001697">
    <property type="entry name" value="Pyr_Knase"/>
</dbReference>
<dbReference type="SUPFAM" id="SSF51621">
    <property type="entry name" value="Phosphoenolpyruvate/pyruvate domain"/>
    <property type="match status" value="1"/>
</dbReference>
<keyword evidence="7" id="KW-0547">Nucleotide-binding</keyword>
<evidence type="ECO:0000259" key="16">
    <source>
        <dbReference type="Pfam" id="PF00224"/>
    </source>
</evidence>
<reference evidence="19" key="1">
    <citation type="submission" date="2022-10" db="EMBL/GenBank/DDBJ databases">
        <title>Genome assembly of Pristionchus species.</title>
        <authorList>
            <person name="Yoshida K."/>
            <person name="Sommer R.J."/>
        </authorList>
    </citation>
    <scope>NUCLEOTIDE SEQUENCE [LARGE SCALE GENOMIC DNA]</scope>
    <source>
        <strain evidence="19">RS5460</strain>
    </source>
</reference>
<dbReference type="InterPro" id="IPR015806">
    <property type="entry name" value="Pyrv_Knase_insert_dom_sf"/>
</dbReference>
<dbReference type="Gene3D" id="3.20.20.60">
    <property type="entry name" value="Phosphoenolpyruvate-binding domains"/>
    <property type="match status" value="1"/>
</dbReference>
<dbReference type="Proteomes" id="UP001328107">
    <property type="component" value="Unassembled WGS sequence"/>
</dbReference>
<evidence type="ECO:0000313" key="19">
    <source>
        <dbReference type="Proteomes" id="UP001328107"/>
    </source>
</evidence>
<evidence type="ECO:0000256" key="9">
    <source>
        <dbReference type="ARBA" id="ARBA00022840"/>
    </source>
</evidence>
<organism evidence="18 19">
    <name type="scientific">Pristionchus mayeri</name>
    <dbReference type="NCBI Taxonomy" id="1317129"/>
    <lineage>
        <taxon>Eukaryota</taxon>
        <taxon>Metazoa</taxon>
        <taxon>Ecdysozoa</taxon>
        <taxon>Nematoda</taxon>
        <taxon>Chromadorea</taxon>
        <taxon>Rhabditida</taxon>
        <taxon>Rhabditina</taxon>
        <taxon>Diplogasteromorpha</taxon>
        <taxon>Diplogasteroidea</taxon>
        <taxon>Neodiplogasteridae</taxon>
        <taxon>Pristionchus</taxon>
    </lineage>
</organism>
<evidence type="ECO:0000256" key="7">
    <source>
        <dbReference type="ARBA" id="ARBA00022741"/>
    </source>
</evidence>
<dbReference type="AlphaFoldDB" id="A0AAN5IDG0"/>
<feature type="region of interest" description="Disordered" evidence="15">
    <location>
        <begin position="1"/>
        <end position="38"/>
    </location>
</feature>
<evidence type="ECO:0000256" key="3">
    <source>
        <dbReference type="ARBA" id="ARBA00008663"/>
    </source>
</evidence>
<dbReference type="FunFam" id="2.40.33.10:FF:000001">
    <property type="entry name" value="Pyruvate kinase"/>
    <property type="match status" value="1"/>
</dbReference>